<reference evidence="2" key="1">
    <citation type="submission" date="2018-06" db="EMBL/GenBank/DDBJ databases">
        <authorList>
            <person name="Zhirakovskaya E."/>
        </authorList>
    </citation>
    <scope>NUCLEOTIDE SEQUENCE</scope>
</reference>
<protein>
    <recommendedName>
        <fullName evidence="3">Polysaccharide export protein</fullName>
    </recommendedName>
</protein>
<evidence type="ECO:0000313" key="2">
    <source>
        <dbReference type="EMBL" id="VAW53855.1"/>
    </source>
</evidence>
<keyword evidence="1" id="KW-1133">Transmembrane helix</keyword>
<dbReference type="EMBL" id="UOFF01000045">
    <property type="protein sequence ID" value="VAW53855.1"/>
    <property type="molecule type" value="Genomic_DNA"/>
</dbReference>
<keyword evidence="1" id="KW-0812">Transmembrane</keyword>
<sequence>MKNIKINQIQIIKRILYITLFVFSSMVLAIPSNADDYKSILNYKIGPGDLLNISVWKEEGL</sequence>
<feature type="non-terminal residue" evidence="2">
    <location>
        <position position="61"/>
    </location>
</feature>
<feature type="transmembrane region" description="Helical" evidence="1">
    <location>
        <begin position="15"/>
        <end position="34"/>
    </location>
</feature>
<organism evidence="2">
    <name type="scientific">hydrothermal vent metagenome</name>
    <dbReference type="NCBI Taxonomy" id="652676"/>
    <lineage>
        <taxon>unclassified sequences</taxon>
        <taxon>metagenomes</taxon>
        <taxon>ecological metagenomes</taxon>
    </lineage>
</organism>
<evidence type="ECO:0000256" key="1">
    <source>
        <dbReference type="SAM" id="Phobius"/>
    </source>
</evidence>
<proteinExistence type="predicted"/>
<keyword evidence="1" id="KW-0472">Membrane</keyword>
<gene>
    <name evidence="2" type="ORF">MNBD_GAMMA07-2021</name>
</gene>
<evidence type="ECO:0008006" key="3">
    <source>
        <dbReference type="Google" id="ProtNLM"/>
    </source>
</evidence>
<accession>A0A3B0WDC4</accession>
<name>A0A3B0WDC4_9ZZZZ</name>
<dbReference type="AlphaFoldDB" id="A0A3B0WDC4"/>